<dbReference type="Gramene" id="QL10p053921:mrna">
    <property type="protein sequence ID" value="QL10p053921:mrna"/>
    <property type="gene ID" value="QL10p053921"/>
</dbReference>
<evidence type="ECO:0000256" key="5">
    <source>
        <dbReference type="RuleBase" id="RU363097"/>
    </source>
</evidence>
<dbReference type="SMART" id="SM00248">
    <property type="entry name" value="ANK"/>
    <property type="match status" value="3"/>
</dbReference>
<evidence type="ECO:0000313" key="9">
    <source>
        <dbReference type="EnsemblPlants" id="QL10p053921:mrna"/>
    </source>
</evidence>
<dbReference type="InterPro" id="IPR033640">
    <property type="entry name" value="FAR_C"/>
</dbReference>
<dbReference type="SUPFAM" id="SSF48403">
    <property type="entry name" value="Ankyrin repeat"/>
    <property type="match status" value="1"/>
</dbReference>
<dbReference type="Gene3D" id="3.40.50.720">
    <property type="entry name" value="NAD(P)-binding Rossmann-like Domain"/>
    <property type="match status" value="1"/>
</dbReference>
<comment type="similarity">
    <text evidence="1 5">Belongs to the fatty acyl-CoA reductase family.</text>
</comment>
<dbReference type="PANTHER" id="PTHR11011">
    <property type="entry name" value="MALE STERILITY PROTEIN 2-RELATED"/>
    <property type="match status" value="1"/>
</dbReference>
<keyword evidence="2 5" id="KW-0444">Lipid biosynthesis</keyword>
<dbReference type="PANTHER" id="PTHR11011:SF99">
    <property type="entry name" value="FATTY ACYL-COA REDUCTASE 3"/>
    <property type="match status" value="1"/>
</dbReference>
<dbReference type="GO" id="GO:0080019">
    <property type="term" value="F:alcohol-forming very long-chain fatty acyl-CoA reductase activity"/>
    <property type="evidence" value="ECO:0007669"/>
    <property type="project" value="InterPro"/>
</dbReference>
<dbReference type="AlphaFoldDB" id="A0A7N2RCK3"/>
<evidence type="ECO:0000256" key="2">
    <source>
        <dbReference type="ARBA" id="ARBA00022516"/>
    </source>
</evidence>
<feature type="repeat" description="ANK" evidence="4">
    <location>
        <begin position="95"/>
        <end position="118"/>
    </location>
</feature>
<feature type="repeat" description="ANK" evidence="4">
    <location>
        <begin position="155"/>
        <end position="187"/>
    </location>
</feature>
<evidence type="ECO:0000256" key="6">
    <source>
        <dbReference type="SAM" id="MobiDB-lite"/>
    </source>
</evidence>
<feature type="domain" description="Thioester reductase (TE)" evidence="8">
    <location>
        <begin position="334"/>
        <end position="431"/>
    </location>
</feature>
<comment type="function">
    <text evidence="5">Catalyzes the reduction of fatty acyl-CoA to fatty alcohols.</text>
</comment>
<dbReference type="GO" id="GO:0010345">
    <property type="term" value="P:suberin biosynthetic process"/>
    <property type="evidence" value="ECO:0007669"/>
    <property type="project" value="TreeGrafter"/>
</dbReference>
<protein>
    <recommendedName>
        <fullName evidence="5">Fatty acyl-CoA reductase</fullName>
        <ecNumber evidence="5">1.2.1.84</ecNumber>
    </recommendedName>
</protein>
<dbReference type="InParanoid" id="A0A7N2RCK3"/>
<sequence length="603" mass="67733">MDSSDLFEADQAVGEPSQTKDNIGMEPVYYKAAAEGKIEVFKDITKPLNQLLTSTRNTVLHIYFTSLSKESESSTAFVKEILRMCSPLLWQANVKDETPLHIAARYGHAAIMEVLIEHAKGRQQVLQSEGAPQPDLESGVNNKAVKKMLKMTNEENETAMHEAVRNNHLEAVKLLVKNGTDISYSANCAGETPLYIAVERNYKQVVSHILANCTSLTHDGPHGGTTLHAAVIWNDHEVNGAYPRRLSPRHGLGGSGSWILSPTSFLDCFFLFYTSFLPPPNVHVNGSLSLTLCRFSTVPIQRNDPEYHHQDRVVPFALGYIYGRGGSFPWPRRVLPMAKGARMYGWPNTYVFTKAMGEMLIGHLKENESVVILRPTIVTSTFKEPFPGWVEGIRTIDSLAVGYGKGKLTVFLGDLQAALDLIPADFVVNSIIVAMVAHANQPSDVIYQVGSSASNPMRNLDLQDYGYRYFSQTPWINKDGKPVKVTKALVLGDMASFERYMALRYLLLLKGLEVVNVALCKYFQGTYINLRRKINFVMRLVELYKPYLFFGGIFDDMNTERLRMALRESSAEADLFCFDPKCIKWDEYFLNVHLPGIVKYVFK</sequence>
<dbReference type="Pfam" id="PF07993">
    <property type="entry name" value="NAD_binding_4"/>
    <property type="match status" value="1"/>
</dbReference>
<keyword evidence="3 5" id="KW-0443">Lipid metabolism</keyword>
<evidence type="ECO:0000313" key="10">
    <source>
        <dbReference type="Proteomes" id="UP000594261"/>
    </source>
</evidence>
<evidence type="ECO:0000256" key="4">
    <source>
        <dbReference type="PROSITE-ProRule" id="PRU00023"/>
    </source>
</evidence>
<keyword evidence="10" id="KW-1185">Reference proteome</keyword>
<organism evidence="9 10">
    <name type="scientific">Quercus lobata</name>
    <name type="common">Valley oak</name>
    <dbReference type="NCBI Taxonomy" id="97700"/>
    <lineage>
        <taxon>Eukaryota</taxon>
        <taxon>Viridiplantae</taxon>
        <taxon>Streptophyta</taxon>
        <taxon>Embryophyta</taxon>
        <taxon>Tracheophyta</taxon>
        <taxon>Spermatophyta</taxon>
        <taxon>Magnoliopsida</taxon>
        <taxon>eudicotyledons</taxon>
        <taxon>Gunneridae</taxon>
        <taxon>Pentapetalae</taxon>
        <taxon>rosids</taxon>
        <taxon>fabids</taxon>
        <taxon>Fagales</taxon>
        <taxon>Fagaceae</taxon>
        <taxon>Quercus</taxon>
    </lineage>
</organism>
<dbReference type="Pfam" id="PF03015">
    <property type="entry name" value="Sterile"/>
    <property type="match status" value="1"/>
</dbReference>
<dbReference type="EMBL" id="LRBV02000010">
    <property type="status" value="NOT_ANNOTATED_CDS"/>
    <property type="molecule type" value="Genomic_DNA"/>
</dbReference>
<dbReference type="Pfam" id="PF12796">
    <property type="entry name" value="Ank_2"/>
    <property type="match status" value="1"/>
</dbReference>
<dbReference type="EnsemblPlants" id="QL10p053921:mrna">
    <property type="protein sequence ID" value="QL10p053921:mrna"/>
    <property type="gene ID" value="QL10p053921"/>
</dbReference>
<keyword evidence="5" id="KW-0521">NADP</keyword>
<accession>A0A7N2RCK3</accession>
<dbReference type="InterPro" id="IPR013120">
    <property type="entry name" value="FAR_NAD-bd"/>
</dbReference>
<dbReference type="PROSITE" id="PS50297">
    <property type="entry name" value="ANK_REP_REGION"/>
    <property type="match status" value="2"/>
</dbReference>
<dbReference type="EC" id="1.2.1.84" evidence="5"/>
<dbReference type="GO" id="GO:0035336">
    <property type="term" value="P:long-chain fatty-acyl-CoA metabolic process"/>
    <property type="evidence" value="ECO:0007669"/>
    <property type="project" value="TreeGrafter"/>
</dbReference>
<evidence type="ECO:0000259" key="7">
    <source>
        <dbReference type="Pfam" id="PF03015"/>
    </source>
</evidence>
<dbReference type="InterPro" id="IPR036291">
    <property type="entry name" value="NAD(P)-bd_dom_sf"/>
</dbReference>
<proteinExistence type="inferred from homology"/>
<dbReference type="Proteomes" id="UP000594261">
    <property type="component" value="Chromosome 10"/>
</dbReference>
<feature type="region of interest" description="Disordered" evidence="6">
    <location>
        <begin position="1"/>
        <end position="20"/>
    </location>
</feature>
<dbReference type="InterPro" id="IPR002110">
    <property type="entry name" value="Ankyrin_rpt"/>
</dbReference>
<evidence type="ECO:0000256" key="3">
    <source>
        <dbReference type="ARBA" id="ARBA00023098"/>
    </source>
</evidence>
<feature type="domain" description="Fatty acyl-CoA reductase C-terminal" evidence="7">
    <location>
        <begin position="513"/>
        <end position="603"/>
    </location>
</feature>
<dbReference type="CDD" id="cd09071">
    <property type="entry name" value="FAR_C"/>
    <property type="match status" value="1"/>
</dbReference>
<comment type="catalytic activity">
    <reaction evidence="5">
        <text>a long-chain fatty acyl-CoA + 2 NADPH + 2 H(+) = a long-chain primary fatty alcohol + 2 NADP(+) + CoA</text>
        <dbReference type="Rhea" id="RHEA:52716"/>
        <dbReference type="ChEBI" id="CHEBI:15378"/>
        <dbReference type="ChEBI" id="CHEBI:57287"/>
        <dbReference type="ChEBI" id="CHEBI:57783"/>
        <dbReference type="ChEBI" id="CHEBI:58349"/>
        <dbReference type="ChEBI" id="CHEBI:77396"/>
        <dbReference type="ChEBI" id="CHEBI:83139"/>
        <dbReference type="EC" id="1.2.1.84"/>
    </reaction>
</comment>
<dbReference type="Pfam" id="PF00023">
    <property type="entry name" value="Ank"/>
    <property type="match status" value="1"/>
</dbReference>
<dbReference type="PRINTS" id="PR01415">
    <property type="entry name" value="ANKYRIN"/>
</dbReference>
<name>A0A7N2RCK3_QUELO</name>
<evidence type="ECO:0000256" key="1">
    <source>
        <dbReference type="ARBA" id="ARBA00005928"/>
    </source>
</evidence>
<keyword evidence="5" id="KW-0560">Oxidoreductase</keyword>
<dbReference type="SUPFAM" id="SSF51735">
    <property type="entry name" value="NAD(P)-binding Rossmann-fold domains"/>
    <property type="match status" value="1"/>
</dbReference>
<dbReference type="InterPro" id="IPR026055">
    <property type="entry name" value="FAR"/>
</dbReference>
<dbReference type="GO" id="GO:0102965">
    <property type="term" value="F:alcohol-forming long-chain fatty acyl-CoA reductase activity"/>
    <property type="evidence" value="ECO:0007669"/>
    <property type="project" value="UniProtKB-EC"/>
</dbReference>
<keyword evidence="4" id="KW-0040">ANK repeat</keyword>
<dbReference type="Gene3D" id="1.25.40.20">
    <property type="entry name" value="Ankyrin repeat-containing domain"/>
    <property type="match status" value="2"/>
</dbReference>
<reference evidence="9" key="2">
    <citation type="submission" date="2021-01" db="UniProtKB">
        <authorList>
            <consortium name="EnsemblPlants"/>
        </authorList>
    </citation>
    <scope>IDENTIFICATION</scope>
</reference>
<reference evidence="9 10" key="1">
    <citation type="journal article" date="2016" name="G3 (Bethesda)">
        <title>First Draft Assembly and Annotation of the Genome of a California Endemic Oak Quercus lobata Nee (Fagaceae).</title>
        <authorList>
            <person name="Sork V.L."/>
            <person name="Fitz-Gibbon S.T."/>
            <person name="Puiu D."/>
            <person name="Crepeau M."/>
            <person name="Gugger P.F."/>
            <person name="Sherman R."/>
            <person name="Stevens K."/>
            <person name="Langley C.H."/>
            <person name="Pellegrini M."/>
            <person name="Salzberg S.L."/>
        </authorList>
    </citation>
    <scope>NUCLEOTIDE SEQUENCE [LARGE SCALE GENOMIC DNA]</scope>
    <source>
        <strain evidence="9 10">cv. SW786</strain>
    </source>
</reference>
<dbReference type="PROSITE" id="PS50088">
    <property type="entry name" value="ANK_REPEAT"/>
    <property type="match status" value="2"/>
</dbReference>
<dbReference type="InterPro" id="IPR036770">
    <property type="entry name" value="Ankyrin_rpt-contain_sf"/>
</dbReference>
<evidence type="ECO:0000259" key="8">
    <source>
        <dbReference type="Pfam" id="PF07993"/>
    </source>
</evidence>